<sequence>MQSRSSPCDPGETLCDTRYPGISNDGANQRARRVLTPPMQGTWICRIDAGLADTLAHQRRERMFPLLLLRVFVDSRSRKASRVFSHEYIVGAHGFMGSWEKWCDSPHLSHASVAILKPLKSVQLQSHLIETKSFRDLGGRLVHAQRLLCCWRNQSAHSAVLTGPQSCQPRRPSTCSRSMTLASSLSLSQGTSAADVRAAQASPYPVAAACHRYVQDRPGL</sequence>
<evidence type="ECO:0000313" key="3">
    <source>
        <dbReference type="Proteomes" id="UP001408356"/>
    </source>
</evidence>
<protein>
    <submittedName>
        <fullName evidence="2">Uncharacterized protein</fullName>
    </submittedName>
</protein>
<feature type="region of interest" description="Disordered" evidence="1">
    <location>
        <begin position="1"/>
        <end position="21"/>
    </location>
</feature>
<comment type="caution">
    <text evidence="2">The sequence shown here is derived from an EMBL/GenBank/DDBJ whole genome shotgun (WGS) entry which is preliminary data.</text>
</comment>
<organism evidence="2 3">
    <name type="scientific">Seiridium unicorne</name>
    <dbReference type="NCBI Taxonomy" id="138068"/>
    <lineage>
        <taxon>Eukaryota</taxon>
        <taxon>Fungi</taxon>
        <taxon>Dikarya</taxon>
        <taxon>Ascomycota</taxon>
        <taxon>Pezizomycotina</taxon>
        <taxon>Sordariomycetes</taxon>
        <taxon>Xylariomycetidae</taxon>
        <taxon>Amphisphaeriales</taxon>
        <taxon>Sporocadaceae</taxon>
        <taxon>Seiridium</taxon>
    </lineage>
</organism>
<dbReference type="Proteomes" id="UP001408356">
    <property type="component" value="Unassembled WGS sequence"/>
</dbReference>
<dbReference type="EMBL" id="JARVKF010000423">
    <property type="protein sequence ID" value="KAK9414681.1"/>
    <property type="molecule type" value="Genomic_DNA"/>
</dbReference>
<evidence type="ECO:0000313" key="2">
    <source>
        <dbReference type="EMBL" id="KAK9414681.1"/>
    </source>
</evidence>
<evidence type="ECO:0000256" key="1">
    <source>
        <dbReference type="SAM" id="MobiDB-lite"/>
    </source>
</evidence>
<proteinExistence type="predicted"/>
<accession>A0ABR2UJP1</accession>
<keyword evidence="3" id="KW-1185">Reference proteome</keyword>
<name>A0ABR2UJP1_9PEZI</name>
<reference evidence="2 3" key="1">
    <citation type="journal article" date="2024" name="J. Plant Pathol.">
        <title>Sequence and assembly of the genome of Seiridium unicorne, isolate CBS 538.82, causal agent of cypress canker disease.</title>
        <authorList>
            <person name="Scali E."/>
            <person name="Rocca G.D."/>
            <person name="Danti R."/>
            <person name="Garbelotto M."/>
            <person name="Barberini S."/>
            <person name="Baroncelli R."/>
            <person name="Emiliani G."/>
        </authorList>
    </citation>
    <scope>NUCLEOTIDE SEQUENCE [LARGE SCALE GENOMIC DNA]</scope>
    <source>
        <strain evidence="2 3">BM-138-508</strain>
    </source>
</reference>
<gene>
    <name evidence="2" type="ORF">SUNI508_10964</name>
</gene>